<sequence length="116" mass="12610">MEILARIVKVFVVALAMAHFSSCVPLTMSNQELTIVPFDNSTFTGIQEIIPTTKQICLETQTCCKPSQGAPNSRCRCRDRANLFGVPLNCDITTFPLIGSAFMICHDINGSGTCPP</sequence>
<organism evidence="2 3">
    <name type="scientific">Allacma fusca</name>
    <dbReference type="NCBI Taxonomy" id="39272"/>
    <lineage>
        <taxon>Eukaryota</taxon>
        <taxon>Metazoa</taxon>
        <taxon>Ecdysozoa</taxon>
        <taxon>Arthropoda</taxon>
        <taxon>Hexapoda</taxon>
        <taxon>Collembola</taxon>
        <taxon>Symphypleona</taxon>
        <taxon>Sminthuridae</taxon>
        <taxon>Allacma</taxon>
    </lineage>
</organism>
<dbReference type="AlphaFoldDB" id="A0A8J2PPI3"/>
<name>A0A8J2PPI3_9HEXA</name>
<dbReference type="EMBL" id="CAJVCH010475762">
    <property type="protein sequence ID" value="CAG7820334.1"/>
    <property type="molecule type" value="Genomic_DNA"/>
</dbReference>
<feature type="chain" id="PRO_5035179586" evidence="1">
    <location>
        <begin position="24"/>
        <end position="116"/>
    </location>
</feature>
<feature type="signal peptide" evidence="1">
    <location>
        <begin position="1"/>
        <end position="23"/>
    </location>
</feature>
<evidence type="ECO:0000313" key="2">
    <source>
        <dbReference type="EMBL" id="CAG7820334.1"/>
    </source>
</evidence>
<evidence type="ECO:0000256" key="1">
    <source>
        <dbReference type="SAM" id="SignalP"/>
    </source>
</evidence>
<keyword evidence="3" id="KW-1185">Reference proteome</keyword>
<proteinExistence type="predicted"/>
<dbReference type="Proteomes" id="UP000708208">
    <property type="component" value="Unassembled WGS sequence"/>
</dbReference>
<protein>
    <submittedName>
        <fullName evidence="2">Uncharacterized protein</fullName>
    </submittedName>
</protein>
<evidence type="ECO:0000313" key="3">
    <source>
        <dbReference type="Proteomes" id="UP000708208"/>
    </source>
</evidence>
<keyword evidence="1" id="KW-0732">Signal</keyword>
<accession>A0A8J2PPI3</accession>
<comment type="caution">
    <text evidence="2">The sequence shown here is derived from an EMBL/GenBank/DDBJ whole genome shotgun (WGS) entry which is preliminary data.</text>
</comment>
<reference evidence="2" key="1">
    <citation type="submission" date="2021-06" db="EMBL/GenBank/DDBJ databases">
        <authorList>
            <person name="Hodson N. C."/>
            <person name="Mongue J. A."/>
            <person name="Jaron S. K."/>
        </authorList>
    </citation>
    <scope>NUCLEOTIDE SEQUENCE</scope>
</reference>
<gene>
    <name evidence="2" type="ORF">AFUS01_LOCUS30731</name>
</gene>